<accession>A0A6A6H876</accession>
<name>A0A6A6H876_VIRVR</name>
<proteinExistence type="predicted"/>
<gene>
    <name evidence="1" type="ORF">EV356DRAFT_502678</name>
</gene>
<reference evidence="1" key="1">
    <citation type="journal article" date="2020" name="Stud. Mycol.">
        <title>101 Dothideomycetes genomes: a test case for predicting lifestyles and emergence of pathogens.</title>
        <authorList>
            <person name="Haridas S."/>
            <person name="Albert R."/>
            <person name="Binder M."/>
            <person name="Bloem J."/>
            <person name="Labutti K."/>
            <person name="Salamov A."/>
            <person name="Andreopoulos B."/>
            <person name="Baker S."/>
            <person name="Barry K."/>
            <person name="Bills G."/>
            <person name="Bluhm B."/>
            <person name="Cannon C."/>
            <person name="Castanera R."/>
            <person name="Culley D."/>
            <person name="Daum C."/>
            <person name="Ezra D."/>
            <person name="Gonzalez J."/>
            <person name="Henrissat B."/>
            <person name="Kuo A."/>
            <person name="Liang C."/>
            <person name="Lipzen A."/>
            <person name="Lutzoni F."/>
            <person name="Magnuson J."/>
            <person name="Mondo S."/>
            <person name="Nolan M."/>
            <person name="Ohm R."/>
            <person name="Pangilinan J."/>
            <person name="Park H.-J."/>
            <person name="Ramirez L."/>
            <person name="Alfaro M."/>
            <person name="Sun H."/>
            <person name="Tritt A."/>
            <person name="Yoshinaga Y."/>
            <person name="Zwiers L.-H."/>
            <person name="Turgeon B."/>
            <person name="Goodwin S."/>
            <person name="Spatafora J."/>
            <person name="Crous P."/>
            <person name="Grigoriev I."/>
        </authorList>
    </citation>
    <scope>NUCLEOTIDE SEQUENCE</scope>
    <source>
        <strain evidence="1">Tuck. ex Michener</strain>
    </source>
</reference>
<protein>
    <submittedName>
        <fullName evidence="1">Uncharacterized protein</fullName>
    </submittedName>
</protein>
<keyword evidence="2" id="KW-1185">Reference proteome</keyword>
<evidence type="ECO:0000313" key="1">
    <source>
        <dbReference type="EMBL" id="KAF2234058.1"/>
    </source>
</evidence>
<dbReference type="EMBL" id="ML991801">
    <property type="protein sequence ID" value="KAF2234058.1"/>
    <property type="molecule type" value="Genomic_DNA"/>
</dbReference>
<organism evidence="1 2">
    <name type="scientific">Viridothelium virens</name>
    <name type="common">Speckled blister lichen</name>
    <name type="synonym">Trypethelium virens</name>
    <dbReference type="NCBI Taxonomy" id="1048519"/>
    <lineage>
        <taxon>Eukaryota</taxon>
        <taxon>Fungi</taxon>
        <taxon>Dikarya</taxon>
        <taxon>Ascomycota</taxon>
        <taxon>Pezizomycotina</taxon>
        <taxon>Dothideomycetes</taxon>
        <taxon>Dothideomycetes incertae sedis</taxon>
        <taxon>Trypetheliales</taxon>
        <taxon>Trypetheliaceae</taxon>
        <taxon>Viridothelium</taxon>
    </lineage>
</organism>
<evidence type="ECO:0000313" key="2">
    <source>
        <dbReference type="Proteomes" id="UP000800092"/>
    </source>
</evidence>
<dbReference type="AlphaFoldDB" id="A0A6A6H876"/>
<dbReference type="Proteomes" id="UP000800092">
    <property type="component" value="Unassembled WGS sequence"/>
</dbReference>
<sequence>MANLRRTVLFIRQTAVCRWELEMFEKVKQFTTAHSALSHFSRRLGSKLDDDDAACPVAGANQRRAAEGNGLFTFHHARARTEGRHQNSSDDLYSLF</sequence>